<dbReference type="EMBL" id="JAOVQM010000001">
    <property type="protein sequence ID" value="MCV2231238.1"/>
    <property type="molecule type" value="Genomic_DNA"/>
</dbReference>
<reference evidence="1" key="1">
    <citation type="submission" date="2022-09" db="EMBL/GenBank/DDBJ databases">
        <title>Novel Mycoplasma species identified in domestic and wild animals.</title>
        <authorList>
            <person name="Volokhov D.V."/>
            <person name="Furtak V.A."/>
            <person name="Zagorodnyaya T.A."/>
        </authorList>
    </citation>
    <scope>NUCLEOTIDE SEQUENCE</scope>
    <source>
        <strain evidence="1">Oakley</strain>
    </source>
</reference>
<protein>
    <submittedName>
        <fullName evidence="1">Uncharacterized protein</fullName>
    </submittedName>
</protein>
<accession>A0ABT2Y456</accession>
<dbReference type="Proteomes" id="UP001177160">
    <property type="component" value="Unassembled WGS sequence"/>
</dbReference>
<organism evidence="1 2">
    <name type="scientific">Paracholeplasma manati</name>
    <dbReference type="NCBI Taxonomy" id="591373"/>
    <lineage>
        <taxon>Bacteria</taxon>
        <taxon>Bacillati</taxon>
        <taxon>Mycoplasmatota</taxon>
        <taxon>Mollicutes</taxon>
        <taxon>Acholeplasmatales</taxon>
        <taxon>Acholeplasmataceae</taxon>
        <taxon>Paracholeplasma</taxon>
    </lineage>
</organism>
<dbReference type="RefSeq" id="WP_263607351.1">
    <property type="nucleotide sequence ID" value="NZ_JAOVQM010000001.1"/>
</dbReference>
<sequence>MKDRSKFTSPTARVYYINKANQPIIDQATKVAYDKNKEFALVYSESDIIHIDKVLEAEWNEQQAQKRSYEDEIYEFFLEETGVEAPKILPNHHLVLSVDTNTEMIVDFESSENVPFITLIRKLDAIKGGSEVIFLIGSSESDENTVGLYVDIDEA</sequence>
<evidence type="ECO:0000313" key="1">
    <source>
        <dbReference type="EMBL" id="MCV2231238.1"/>
    </source>
</evidence>
<name>A0ABT2Y456_9MOLU</name>
<keyword evidence="2" id="KW-1185">Reference proteome</keyword>
<gene>
    <name evidence="1" type="ORF">N7548_00160</name>
</gene>
<comment type="caution">
    <text evidence="1">The sequence shown here is derived from an EMBL/GenBank/DDBJ whole genome shotgun (WGS) entry which is preliminary data.</text>
</comment>
<evidence type="ECO:0000313" key="2">
    <source>
        <dbReference type="Proteomes" id="UP001177160"/>
    </source>
</evidence>
<proteinExistence type="predicted"/>